<evidence type="ECO:0000259" key="1">
    <source>
        <dbReference type="Pfam" id="PF11823"/>
    </source>
</evidence>
<keyword evidence="3" id="KW-1185">Reference proteome</keyword>
<comment type="caution">
    <text evidence="2">The sequence shown here is derived from an EMBL/GenBank/DDBJ whole genome shotgun (WGS) entry which is preliminary data.</text>
</comment>
<dbReference type="InterPro" id="IPR021778">
    <property type="entry name" value="Se/S_carrier-like"/>
</dbReference>
<evidence type="ECO:0000313" key="3">
    <source>
        <dbReference type="Proteomes" id="UP001637994"/>
    </source>
</evidence>
<proteinExistence type="predicted"/>
<protein>
    <submittedName>
        <fullName evidence="2">DUF3343 domain-containing protein</fullName>
    </submittedName>
</protein>
<sequence length="74" mass="8250">MIVITFDTTTDAMMMEDFAKANNFAGRLIPIPNEISAGCGLAFEAEMTDINQIKKILEDKMVAFDKIYDLGEVK</sequence>
<reference evidence="2 3" key="1">
    <citation type="journal article" date="2025" name="Anaerobe">
        <title>Description of Anaerococcus kampingiae sp. nov., Anaerococcus groningensis sp. nov., Anaerococcus martiniensis sp. nov., and Anaerococcus cruorum sp. nov., isolated from human clinical specimens.</title>
        <authorList>
            <person name="Boiten K.E."/>
            <person name="Meijer J."/>
            <person name="van Wezel E.M."/>
            <person name="Veloo A.C.M."/>
        </authorList>
    </citation>
    <scope>NUCLEOTIDE SEQUENCE [LARGE SCALE GENOMIC DNA]</scope>
    <source>
        <strain evidence="2 3">ENR0874</strain>
    </source>
</reference>
<gene>
    <name evidence="2" type="ORF">ACCQ42_05465</name>
</gene>
<dbReference type="RefSeq" id="WP_410035586.1">
    <property type="nucleotide sequence ID" value="NZ_JBGMEF010000018.1"/>
</dbReference>
<organism evidence="2 3">
    <name type="scientific">Anaerococcus kampingae</name>
    <dbReference type="NCBI Taxonomy" id="3115614"/>
    <lineage>
        <taxon>Bacteria</taxon>
        <taxon>Bacillati</taxon>
        <taxon>Bacillota</taxon>
        <taxon>Tissierellia</taxon>
        <taxon>Tissierellales</taxon>
        <taxon>Peptoniphilaceae</taxon>
        <taxon>Anaerococcus</taxon>
    </lineage>
</organism>
<dbReference type="Proteomes" id="UP001637994">
    <property type="component" value="Unassembled WGS sequence"/>
</dbReference>
<feature type="domain" description="Putative Se/S carrier protein-like" evidence="1">
    <location>
        <begin position="2"/>
        <end position="68"/>
    </location>
</feature>
<dbReference type="Pfam" id="PF11823">
    <property type="entry name" value="Se_S_carrier"/>
    <property type="match status" value="1"/>
</dbReference>
<name>A0ABW9MEF1_9FIRM</name>
<evidence type="ECO:0000313" key="2">
    <source>
        <dbReference type="EMBL" id="MFO3667216.1"/>
    </source>
</evidence>
<dbReference type="EMBL" id="JBGMEF010000018">
    <property type="protein sequence ID" value="MFO3667216.1"/>
    <property type="molecule type" value="Genomic_DNA"/>
</dbReference>
<accession>A0ABW9MEF1</accession>